<dbReference type="Pfam" id="PF01864">
    <property type="entry name" value="CarS-like"/>
    <property type="match status" value="1"/>
</dbReference>
<organism evidence="2 3">
    <name type="scientific">Neoroseomonas soli</name>
    <dbReference type="NCBI Taxonomy" id="1081025"/>
    <lineage>
        <taxon>Bacteria</taxon>
        <taxon>Pseudomonadati</taxon>
        <taxon>Pseudomonadota</taxon>
        <taxon>Alphaproteobacteria</taxon>
        <taxon>Acetobacterales</taxon>
        <taxon>Acetobacteraceae</taxon>
        <taxon>Neoroseomonas</taxon>
    </lineage>
</organism>
<proteinExistence type="predicted"/>
<dbReference type="Proteomes" id="UP001138751">
    <property type="component" value="Unassembled WGS sequence"/>
</dbReference>
<comment type="caution">
    <text evidence="2">The sequence shown here is derived from an EMBL/GenBank/DDBJ whole genome shotgun (WGS) entry which is preliminary data.</text>
</comment>
<keyword evidence="1" id="KW-0472">Membrane</keyword>
<dbReference type="PANTHER" id="PTHR39650">
    <property type="entry name" value="CDP-ARCHAEOL SYNTHASE"/>
    <property type="match status" value="1"/>
</dbReference>
<evidence type="ECO:0000313" key="3">
    <source>
        <dbReference type="Proteomes" id="UP001138751"/>
    </source>
</evidence>
<protein>
    <submittedName>
        <fullName evidence="2">CDP-archaeol synthase</fullName>
    </submittedName>
</protein>
<evidence type="ECO:0000313" key="2">
    <source>
        <dbReference type="EMBL" id="MBR0671650.1"/>
    </source>
</evidence>
<feature type="transmembrane region" description="Helical" evidence="1">
    <location>
        <begin position="131"/>
        <end position="154"/>
    </location>
</feature>
<reference evidence="2" key="2">
    <citation type="journal article" date="2021" name="Syst. Appl. Microbiol.">
        <title>Roseomonas hellenica sp. nov., isolated from roots of wild-growing Alkanna tinctoria.</title>
        <authorList>
            <person name="Rat A."/>
            <person name="Naranjo H.D."/>
            <person name="Lebbe L."/>
            <person name="Cnockaert M."/>
            <person name="Krigas N."/>
            <person name="Grigoriadou K."/>
            <person name="Maloupa E."/>
            <person name="Willems A."/>
        </authorList>
    </citation>
    <scope>NUCLEOTIDE SEQUENCE</scope>
    <source>
        <strain evidence="2">LMG 31231</strain>
    </source>
</reference>
<accession>A0A9X9WWX1</accession>
<sequence length="159" mass="16589">MLVLRVLLLLSVANGAPVVTGWLLGRWRDAPLDRGGAWRDGRPLFGTSKTIRGIAAALACTSAVAPVLGFEMATGFLAAAAAMAGDLFSSFVKRRLGLAPHAEAPGIDQVPEALLPMLLLRSALGLSVPDILVVLVAFTILDLVLSRLLSLIGASGRPR</sequence>
<evidence type="ECO:0000256" key="1">
    <source>
        <dbReference type="SAM" id="Phobius"/>
    </source>
</evidence>
<dbReference type="InterPro" id="IPR032690">
    <property type="entry name" value="CarS"/>
</dbReference>
<keyword evidence="3" id="KW-1185">Reference proteome</keyword>
<reference evidence="2" key="1">
    <citation type="submission" date="2020-01" db="EMBL/GenBank/DDBJ databases">
        <authorList>
            <person name="Rat A."/>
        </authorList>
    </citation>
    <scope>NUCLEOTIDE SEQUENCE</scope>
    <source>
        <strain evidence="2">LMG 31231</strain>
    </source>
</reference>
<gene>
    <name evidence="2" type="ORF">GXW76_10750</name>
</gene>
<name>A0A9X9WWX1_9PROT</name>
<keyword evidence="1" id="KW-0812">Transmembrane</keyword>
<keyword evidence="1" id="KW-1133">Transmembrane helix</keyword>
<dbReference type="AlphaFoldDB" id="A0A9X9WWX1"/>
<dbReference type="EMBL" id="JAAEDM010000023">
    <property type="protein sequence ID" value="MBR0671650.1"/>
    <property type="molecule type" value="Genomic_DNA"/>
</dbReference>
<dbReference type="PANTHER" id="PTHR39650:SF1">
    <property type="entry name" value="CDP-ARCHAEOL SYNTHASE"/>
    <property type="match status" value="1"/>
</dbReference>